<keyword evidence="8" id="KW-0670">Pyruvate</keyword>
<gene>
    <name evidence="8" type="ORF">HMPREF0454_01994</name>
</gene>
<dbReference type="PATRIC" id="fig|1002364.3.peg.1812"/>
<dbReference type="CDD" id="cd00211">
    <property type="entry name" value="PTS_IIA_fru"/>
    <property type="match status" value="1"/>
</dbReference>
<organism evidence="8 9">
    <name type="scientific">Hafnia alvei ATCC 51873</name>
    <dbReference type="NCBI Taxonomy" id="1002364"/>
    <lineage>
        <taxon>Bacteria</taxon>
        <taxon>Pseudomonadati</taxon>
        <taxon>Pseudomonadota</taxon>
        <taxon>Gammaproteobacteria</taxon>
        <taxon>Enterobacterales</taxon>
        <taxon>Hafniaceae</taxon>
        <taxon>Hafnia</taxon>
    </lineage>
</organism>
<evidence type="ECO:0000256" key="4">
    <source>
        <dbReference type="ARBA" id="ARBA00022679"/>
    </source>
</evidence>
<dbReference type="GO" id="GO:0005737">
    <property type="term" value="C:cytoplasm"/>
    <property type="evidence" value="ECO:0007669"/>
    <property type="project" value="UniProtKB-SubCell"/>
</dbReference>
<dbReference type="RefSeq" id="WP_004092236.1">
    <property type="nucleotide sequence ID" value="NZ_JH417516.1"/>
</dbReference>
<comment type="caution">
    <text evidence="8">The sequence shown here is derived from an EMBL/GenBank/DDBJ whole genome shotgun (WGS) entry which is preliminary data.</text>
</comment>
<dbReference type="PROSITE" id="PS51094">
    <property type="entry name" value="PTS_EIIA_TYPE_2"/>
    <property type="match status" value="1"/>
</dbReference>
<proteinExistence type="predicted"/>
<accession>G9Y631</accession>
<evidence type="ECO:0000256" key="3">
    <source>
        <dbReference type="ARBA" id="ARBA00022490"/>
    </source>
</evidence>
<dbReference type="InterPro" id="IPR002178">
    <property type="entry name" value="PTS_EIIA_type-2_dom"/>
</dbReference>
<comment type="subcellular location">
    <subcellularLocation>
        <location evidence="1">Cytoplasm</location>
    </subcellularLocation>
</comment>
<dbReference type="HOGENOM" id="CLU_072531_2_0_6"/>
<dbReference type="GO" id="GO:0009401">
    <property type="term" value="P:phosphoenolpyruvate-dependent sugar phosphotransferase system"/>
    <property type="evidence" value="ECO:0007669"/>
    <property type="project" value="UniProtKB-KW"/>
</dbReference>
<evidence type="ECO:0000259" key="7">
    <source>
        <dbReference type="PROSITE" id="PS51094"/>
    </source>
</evidence>
<protein>
    <submittedName>
        <fullName evidence="8">Phosphoenolpyruvate-dependent sugar phosphotransferase system, EIIA 2</fullName>
    </submittedName>
</protein>
<keyword evidence="5" id="KW-0598">Phosphotransferase system</keyword>
<feature type="domain" description="PTS EIIA type-2" evidence="7">
    <location>
        <begin position="6"/>
        <end position="148"/>
    </location>
</feature>
<evidence type="ECO:0000256" key="5">
    <source>
        <dbReference type="ARBA" id="ARBA00022683"/>
    </source>
</evidence>
<dbReference type="Proteomes" id="UP000005959">
    <property type="component" value="Unassembled WGS sequence"/>
</dbReference>
<dbReference type="PROSITE" id="PS00372">
    <property type="entry name" value="PTS_EIIA_TYPE_2_HIS"/>
    <property type="match status" value="1"/>
</dbReference>
<keyword evidence="2" id="KW-0813">Transport</keyword>
<evidence type="ECO:0000256" key="6">
    <source>
        <dbReference type="ARBA" id="ARBA00022777"/>
    </source>
</evidence>
<dbReference type="InterPro" id="IPR016152">
    <property type="entry name" value="PTrfase/Anion_transptr"/>
</dbReference>
<keyword evidence="6" id="KW-0418">Kinase</keyword>
<keyword evidence="4 8" id="KW-0808">Transferase</keyword>
<evidence type="ECO:0000256" key="1">
    <source>
        <dbReference type="ARBA" id="ARBA00004496"/>
    </source>
</evidence>
<reference evidence="8 9" key="1">
    <citation type="submission" date="2011-08" db="EMBL/GenBank/DDBJ databases">
        <authorList>
            <person name="Weinstock G."/>
            <person name="Sodergren E."/>
            <person name="Clifton S."/>
            <person name="Fulton L."/>
            <person name="Fulton B."/>
            <person name="Courtney L."/>
            <person name="Fronick C."/>
            <person name="Harrison M."/>
            <person name="Strong C."/>
            <person name="Farmer C."/>
            <person name="Delahaunty K."/>
            <person name="Markovic C."/>
            <person name="Hall O."/>
            <person name="Minx P."/>
            <person name="Tomlinson C."/>
            <person name="Mitreva M."/>
            <person name="Hou S."/>
            <person name="Chen J."/>
            <person name="Wollam A."/>
            <person name="Pepin K.H."/>
            <person name="Johnson M."/>
            <person name="Bhonagiri V."/>
            <person name="Zhang X."/>
            <person name="Suruliraj S."/>
            <person name="Warren W."/>
            <person name="Chinwalla A."/>
            <person name="Mardis E.R."/>
            <person name="Wilson R.K."/>
        </authorList>
    </citation>
    <scope>NUCLEOTIDE SEQUENCE [LARGE SCALE GENOMIC DNA]</scope>
    <source>
        <strain evidence="8 9">ATCC 51873</strain>
    </source>
</reference>
<dbReference type="GO" id="GO:0016301">
    <property type="term" value="F:kinase activity"/>
    <property type="evidence" value="ECO:0007669"/>
    <property type="project" value="UniProtKB-KW"/>
</dbReference>
<sequence>MSGLIHFFPESAFHIFDSVDDWQQAIDLVTMPLLENGKIEARYSSAIKASTLELGPYYLLGAGVAMPHARPEEGVIETALSLALVRRGVDFGPDSEPVTLLICLAAKDSDSHIYAIQALCEMLSDEDVIQEINNAKDVSALKEIIRRY</sequence>
<dbReference type="InterPro" id="IPR051351">
    <property type="entry name" value="Ascorbate-PTS_EIIA_comp"/>
</dbReference>
<dbReference type="EMBL" id="AGCI01000044">
    <property type="protein sequence ID" value="EHM43165.1"/>
    <property type="molecule type" value="Genomic_DNA"/>
</dbReference>
<dbReference type="PANTHER" id="PTHR36203:SF4">
    <property type="entry name" value="MANNITOL-SPECIFIC CRYPTIC PHOSPHOTRANSFERASE ENZYME IIA COMPONENT"/>
    <property type="match status" value="1"/>
</dbReference>
<dbReference type="Gene3D" id="3.40.930.10">
    <property type="entry name" value="Mannitol-specific EII, Chain A"/>
    <property type="match status" value="1"/>
</dbReference>
<keyword evidence="3" id="KW-0963">Cytoplasm</keyword>
<evidence type="ECO:0000313" key="8">
    <source>
        <dbReference type="EMBL" id="EHM43165.1"/>
    </source>
</evidence>
<dbReference type="Pfam" id="PF00359">
    <property type="entry name" value="PTS_EIIA_2"/>
    <property type="match status" value="1"/>
</dbReference>
<dbReference type="SUPFAM" id="SSF55804">
    <property type="entry name" value="Phoshotransferase/anion transport protein"/>
    <property type="match status" value="1"/>
</dbReference>
<dbReference type="AlphaFoldDB" id="G9Y631"/>
<dbReference type="PANTHER" id="PTHR36203">
    <property type="entry name" value="ASCORBATE-SPECIFIC PTS SYSTEM EIIA COMPONENT"/>
    <property type="match status" value="1"/>
</dbReference>
<evidence type="ECO:0000313" key="9">
    <source>
        <dbReference type="Proteomes" id="UP000005959"/>
    </source>
</evidence>
<evidence type="ECO:0000256" key="2">
    <source>
        <dbReference type="ARBA" id="ARBA00022448"/>
    </source>
</evidence>
<name>G9Y631_HAFAL</name>